<dbReference type="EMBL" id="PKPP01003664">
    <property type="protein sequence ID" value="PWA68304.1"/>
    <property type="molecule type" value="Genomic_DNA"/>
</dbReference>
<protein>
    <submittedName>
        <fullName evidence="1">Leucine--tRNA ligase, chloroplastic/mitochondrial</fullName>
    </submittedName>
</protein>
<comment type="caution">
    <text evidence="1">The sequence shown here is derived from an EMBL/GenBank/DDBJ whole genome shotgun (WGS) entry which is preliminary data.</text>
</comment>
<sequence>MSRGYRELKTGCGRLFISPTTQSAHLATSVFGHYRIHIILESAVVINYIGNGITIASNQDEATHPKTTTIRNIDCFGAQAKVPVDWCPALGTVLANEEVVDGVSEHGGHPVIRKPPNVPGIGELALNPLMFGASSTLLNANHYDVYFKGMPSLNGKGESSRGGISEGGSHGGYCSNRFSSGDEGLRTGGSDWLIGDGQTSRFSLSGNRDRGLGLFVLFVPLIIRLDLTVKFVETYVQAESLK</sequence>
<organism evidence="1 2">
    <name type="scientific">Artemisia annua</name>
    <name type="common">Sweet wormwood</name>
    <dbReference type="NCBI Taxonomy" id="35608"/>
    <lineage>
        <taxon>Eukaryota</taxon>
        <taxon>Viridiplantae</taxon>
        <taxon>Streptophyta</taxon>
        <taxon>Embryophyta</taxon>
        <taxon>Tracheophyta</taxon>
        <taxon>Spermatophyta</taxon>
        <taxon>Magnoliopsida</taxon>
        <taxon>eudicotyledons</taxon>
        <taxon>Gunneridae</taxon>
        <taxon>Pentapetalae</taxon>
        <taxon>asterids</taxon>
        <taxon>campanulids</taxon>
        <taxon>Asterales</taxon>
        <taxon>Asteraceae</taxon>
        <taxon>Asteroideae</taxon>
        <taxon>Anthemideae</taxon>
        <taxon>Artemisiinae</taxon>
        <taxon>Artemisia</taxon>
    </lineage>
</organism>
<name>A0A2U1N4D0_ARTAN</name>
<dbReference type="STRING" id="35608.A0A2U1N4D0"/>
<dbReference type="Proteomes" id="UP000245207">
    <property type="component" value="Unassembled WGS sequence"/>
</dbReference>
<evidence type="ECO:0000313" key="1">
    <source>
        <dbReference type="EMBL" id="PWA68304.1"/>
    </source>
</evidence>
<proteinExistence type="predicted"/>
<keyword evidence="2" id="KW-1185">Reference proteome</keyword>
<dbReference type="OrthoDB" id="15954at2759"/>
<dbReference type="Gene3D" id="3.40.50.620">
    <property type="entry name" value="HUPs"/>
    <property type="match status" value="1"/>
</dbReference>
<gene>
    <name evidence="1" type="ORF">CTI12_AA308150</name>
</gene>
<dbReference type="GO" id="GO:0016874">
    <property type="term" value="F:ligase activity"/>
    <property type="evidence" value="ECO:0007669"/>
    <property type="project" value="UniProtKB-KW"/>
</dbReference>
<dbReference type="AlphaFoldDB" id="A0A2U1N4D0"/>
<keyword evidence="1" id="KW-0436">Ligase</keyword>
<reference evidence="1 2" key="1">
    <citation type="journal article" date="2018" name="Mol. Plant">
        <title>The genome of Artemisia annua provides insight into the evolution of Asteraceae family and artemisinin biosynthesis.</title>
        <authorList>
            <person name="Shen Q."/>
            <person name="Zhang L."/>
            <person name="Liao Z."/>
            <person name="Wang S."/>
            <person name="Yan T."/>
            <person name="Shi P."/>
            <person name="Liu M."/>
            <person name="Fu X."/>
            <person name="Pan Q."/>
            <person name="Wang Y."/>
            <person name="Lv Z."/>
            <person name="Lu X."/>
            <person name="Zhang F."/>
            <person name="Jiang W."/>
            <person name="Ma Y."/>
            <person name="Chen M."/>
            <person name="Hao X."/>
            <person name="Li L."/>
            <person name="Tang Y."/>
            <person name="Lv G."/>
            <person name="Zhou Y."/>
            <person name="Sun X."/>
            <person name="Brodelius P.E."/>
            <person name="Rose J.K.C."/>
            <person name="Tang K."/>
        </authorList>
    </citation>
    <scope>NUCLEOTIDE SEQUENCE [LARGE SCALE GENOMIC DNA]</scope>
    <source>
        <strain evidence="2">cv. Huhao1</strain>
        <tissue evidence="1">Leaf</tissue>
    </source>
</reference>
<dbReference type="PANTHER" id="PTHR44378:SF2">
    <property type="entry name" value="ACYL-ACTIVATING ENZYME 17, PEROXISOMAL-RELATED"/>
    <property type="match status" value="1"/>
</dbReference>
<accession>A0A2U1N4D0</accession>
<dbReference type="InterPro" id="IPR014729">
    <property type="entry name" value="Rossmann-like_a/b/a_fold"/>
</dbReference>
<dbReference type="PANTHER" id="PTHR44378">
    <property type="entry name" value="ACYL-ACTIVATING ENZYME 17, PEROXISOMAL-RELATED"/>
    <property type="match status" value="1"/>
</dbReference>
<evidence type="ECO:0000313" key="2">
    <source>
        <dbReference type="Proteomes" id="UP000245207"/>
    </source>
</evidence>